<gene>
    <name evidence="2" type="ORF">FPY71_02425</name>
</gene>
<proteinExistence type="inferred from homology"/>
<dbReference type="PANTHER" id="PTHR28255:SF1">
    <property type="entry name" value="UPF0303 PROTEIN YBR137W"/>
    <property type="match status" value="1"/>
</dbReference>
<reference evidence="2 3" key="1">
    <citation type="submission" date="2019-08" db="EMBL/GenBank/DDBJ databases">
        <title>Aureimonas fodiniaquatilis sp. nov., isolated from a coal mine wastewater.</title>
        <authorList>
            <person name="Kim W."/>
        </authorList>
    </citation>
    <scope>NUCLEOTIDE SEQUENCE [LARGE SCALE GENOMIC DNA]</scope>
    <source>
        <strain evidence="2 3">CAU 1482</strain>
    </source>
</reference>
<dbReference type="SUPFAM" id="SSF143744">
    <property type="entry name" value="GlcG-like"/>
    <property type="match status" value="1"/>
</dbReference>
<dbReference type="OrthoDB" id="9815315at2"/>
<comment type="similarity">
    <text evidence="1">Belongs to the UPF0303 family.</text>
</comment>
<dbReference type="HAMAP" id="MF_00761">
    <property type="entry name" value="UPF0303"/>
    <property type="match status" value="1"/>
</dbReference>
<accession>A0A5B0E046</accession>
<dbReference type="AlphaFoldDB" id="A0A5B0E046"/>
<comment type="caution">
    <text evidence="2">The sequence shown here is derived from an EMBL/GenBank/DDBJ whole genome shotgun (WGS) entry which is preliminary data.</text>
</comment>
<organism evidence="2 3">
    <name type="scientific">Aureimonas fodinaquatilis</name>
    <dbReference type="NCBI Taxonomy" id="2565783"/>
    <lineage>
        <taxon>Bacteria</taxon>
        <taxon>Pseudomonadati</taxon>
        <taxon>Pseudomonadota</taxon>
        <taxon>Alphaproteobacteria</taxon>
        <taxon>Hyphomicrobiales</taxon>
        <taxon>Aurantimonadaceae</taxon>
        <taxon>Aureimonas</taxon>
    </lineage>
</organism>
<dbReference type="InterPro" id="IPR005624">
    <property type="entry name" value="PduO/GlcC-like"/>
</dbReference>
<dbReference type="NCBIfam" id="NF002696">
    <property type="entry name" value="PRK02487.1-5"/>
    <property type="match status" value="1"/>
</dbReference>
<evidence type="ECO:0000313" key="2">
    <source>
        <dbReference type="EMBL" id="KAA0971998.1"/>
    </source>
</evidence>
<dbReference type="InterPro" id="IPR038084">
    <property type="entry name" value="PduO/GlcC-like_sf"/>
</dbReference>
<dbReference type="PIRSF" id="PIRSF008757">
    <property type="entry name" value="UCP008757"/>
    <property type="match status" value="1"/>
</dbReference>
<keyword evidence="3" id="KW-1185">Reference proteome</keyword>
<sequence length="163" mass="18230">MDVARDIRIIKEQESRLAFATFNEKEAFKLGSLIREKAISEGLGIVIDIRTWDRPLFYSATAGSTGSNPEWARRKSNLVRRFHKSSYRVVLELAREDKTFPQNWALDQAEYALAGGGFPLTIGDVGVIGSIAVSGLPEREDHQLITRSLAEHLMVPVDCLSKK</sequence>
<protein>
    <recommendedName>
        <fullName evidence="1">UPF0303 protein FPY71_02425</fullName>
    </recommendedName>
</protein>
<evidence type="ECO:0000313" key="3">
    <source>
        <dbReference type="Proteomes" id="UP000324738"/>
    </source>
</evidence>
<dbReference type="Gene3D" id="3.30.450.150">
    <property type="entry name" value="Haem-degrading domain"/>
    <property type="match status" value="1"/>
</dbReference>
<dbReference type="Proteomes" id="UP000324738">
    <property type="component" value="Unassembled WGS sequence"/>
</dbReference>
<dbReference type="InterPro" id="IPR010371">
    <property type="entry name" value="YBR137W-like"/>
</dbReference>
<dbReference type="Pfam" id="PF03928">
    <property type="entry name" value="HbpS-like"/>
    <property type="match status" value="1"/>
</dbReference>
<dbReference type="RefSeq" id="WP_149297290.1">
    <property type="nucleotide sequence ID" value="NZ_VTWH01000001.1"/>
</dbReference>
<name>A0A5B0E046_9HYPH</name>
<dbReference type="EMBL" id="VTWH01000001">
    <property type="protein sequence ID" value="KAA0971998.1"/>
    <property type="molecule type" value="Genomic_DNA"/>
</dbReference>
<evidence type="ECO:0000256" key="1">
    <source>
        <dbReference type="HAMAP-Rule" id="MF_00761"/>
    </source>
</evidence>
<dbReference type="PANTHER" id="PTHR28255">
    <property type="match status" value="1"/>
</dbReference>